<keyword evidence="1" id="KW-0175">Coiled coil</keyword>
<evidence type="ECO:0000259" key="3">
    <source>
        <dbReference type="Pfam" id="PF01368"/>
    </source>
</evidence>
<keyword evidence="5" id="KW-1185">Reference proteome</keyword>
<dbReference type="AlphaFoldDB" id="A0A1B1E6P3"/>
<dbReference type="GO" id="GO:0005737">
    <property type="term" value="C:cytoplasm"/>
    <property type="evidence" value="ECO:0007669"/>
    <property type="project" value="TreeGrafter"/>
</dbReference>
<dbReference type="GeneID" id="30911848"/>
<evidence type="ECO:0000313" key="4">
    <source>
        <dbReference type="EMBL" id="ANQ10668.1"/>
    </source>
</evidence>
<dbReference type="Gene3D" id="3.90.1640.10">
    <property type="entry name" value="inorganic pyrophosphatase (n-terminal core)"/>
    <property type="match status" value="1"/>
</dbReference>
<evidence type="ECO:0000256" key="1">
    <source>
        <dbReference type="SAM" id="Coils"/>
    </source>
</evidence>
<name>A0A1B1E6P3_9APIC</name>
<feature type="compositionally biased region" description="Basic residues" evidence="2">
    <location>
        <begin position="962"/>
        <end position="974"/>
    </location>
</feature>
<dbReference type="InterPro" id="IPR001667">
    <property type="entry name" value="DDH_dom"/>
</dbReference>
<gene>
    <name evidence="4" type="ORF">PCOAH_00051140</name>
</gene>
<dbReference type="OrthoDB" id="374045at2759"/>
<dbReference type="InterPro" id="IPR038222">
    <property type="entry name" value="DHHA2_dom_sf"/>
</dbReference>
<dbReference type="Gene3D" id="3.10.310.20">
    <property type="entry name" value="DHHA2 domain"/>
    <property type="match status" value="1"/>
</dbReference>
<sequence length="974" mass="116642">MIRNNELNCNHFDLFSYEDPELCEEEDLFESNRAPWFYHLTHLLELRKDDFKNIKSIVENEKKRGIEYNHILDIIDYQTYSDIMRKINSNMKNALSVYLFSCKYFLSKYSENTESNGHVRFVFVFGNITADLDSVCSSIIYSFFLHIWYSLKSKIAKEKNSDVLKFFIPVINIKRSDMKLKILINWWLEKCEINNPEEILVFNDDKNLLEVLKNDNKYDICFVDFNDFEPNNIYNINNVKSIIDHHMLKEEAKNKRITKSVYPIYVCSCMVIIAYLYKHSSEFLGIPFINKNMMWLIYGTLLRDSNNFAKGDFGKRWIQPDLSIFLSLKRFFRISDKMDIYITYSFNIMRFSIDLKKFGIENLLFADYKDYNYEILKKKIKIRIASIDFSIDFLFSHEDVNRLVHKVHELCAENNFSIFILIGSYLNNYKLFKDMGIFFYSNDVNKDDLIKALFLNKDIKLSKKGCKNIPWGNDSKIFETFQVNNECYSRKRLEYFLSEYFFSHASSNVNIPNDIPEKKDKQEVPASECTQNEILEKYDIFSNVYTSSDNLSFVDSEEDTSSKNLDDLKNKNILSLTVHNIINIYPNNERNREFKKYKQKKIEEKRKKEYDEEREIIEQKKKIYEEKRQKKLHIYNVAKKKKKLIEKEKYNKENIEYNYLMISNHFKHLMENGKHSDIYFSFHDMYISPMRLYYFASASVDQIYYLDLSRKWLPDNYVSIILELCSRKRVKILNLSFNKITFKGLGHISKFLLENKVLFCLNLENNDLTNKGQNADELNKFFESIKNNKGIKILNLANTNMNKVALLRLPKRMMKFSAQRCVILYEYMLAQFLLTFQSNGESLCKMLEANNSIIEMNFENSNFTRDQNCQIINCLIRNKNIWLKQAEMEKEENDKMEKEESYMNAYLMSVESSIIEIENRENRRNLNKMIYVNMWREEIKQKELKEEAILETLEKEHENRMKNARKKKRKKKKK</sequence>
<evidence type="ECO:0000256" key="2">
    <source>
        <dbReference type="SAM" id="MobiDB-lite"/>
    </source>
</evidence>
<feature type="coiled-coil region" evidence="1">
    <location>
        <begin position="600"/>
        <end position="630"/>
    </location>
</feature>
<dbReference type="EMBL" id="CP016251">
    <property type="protein sequence ID" value="ANQ10668.1"/>
    <property type="molecule type" value="Genomic_DNA"/>
</dbReference>
<proteinExistence type="predicted"/>
<dbReference type="GO" id="GO:0004309">
    <property type="term" value="F:exopolyphosphatase activity"/>
    <property type="evidence" value="ECO:0007669"/>
    <property type="project" value="TreeGrafter"/>
</dbReference>
<dbReference type="InterPro" id="IPR038763">
    <property type="entry name" value="DHH_sf"/>
</dbReference>
<dbReference type="Proteomes" id="UP000092716">
    <property type="component" value="Chromosome 13"/>
</dbReference>
<dbReference type="KEGG" id="pcot:PCOAH_00051140"/>
<organism evidence="4 5">
    <name type="scientific">Plasmodium coatneyi</name>
    <dbReference type="NCBI Taxonomy" id="208452"/>
    <lineage>
        <taxon>Eukaryota</taxon>
        <taxon>Sar</taxon>
        <taxon>Alveolata</taxon>
        <taxon>Apicomplexa</taxon>
        <taxon>Aconoidasida</taxon>
        <taxon>Haemosporida</taxon>
        <taxon>Plasmodiidae</taxon>
        <taxon>Plasmodium</taxon>
    </lineage>
</organism>
<dbReference type="SUPFAM" id="SSF52047">
    <property type="entry name" value="RNI-like"/>
    <property type="match status" value="1"/>
</dbReference>
<dbReference type="PANTHER" id="PTHR12112">
    <property type="entry name" value="BNIP - RELATED"/>
    <property type="match status" value="1"/>
</dbReference>
<dbReference type="SUPFAM" id="SSF64182">
    <property type="entry name" value="DHH phosphoesterases"/>
    <property type="match status" value="1"/>
</dbReference>
<dbReference type="InterPro" id="IPR032675">
    <property type="entry name" value="LRR_dom_sf"/>
</dbReference>
<dbReference type="RefSeq" id="XP_019917363.1">
    <property type="nucleotide sequence ID" value="XM_020061896.1"/>
</dbReference>
<dbReference type="VEuPathDB" id="PlasmoDB:PCOAH_00051140"/>
<dbReference type="Pfam" id="PF01368">
    <property type="entry name" value="DHH"/>
    <property type="match status" value="1"/>
</dbReference>
<protein>
    <submittedName>
        <fullName evidence="4">Exopolyphosphatase</fullName>
    </submittedName>
</protein>
<accession>A0A1B1E6P3</accession>
<reference evidence="5" key="1">
    <citation type="submission" date="2016-06" db="EMBL/GenBank/DDBJ databases">
        <title>First high quality genome sequence of Plasmodium coatneyi using continuous long reads from single molecule, real-time sequencing.</title>
        <authorList>
            <person name="Chien J.-T."/>
            <person name="Pakala S.B."/>
            <person name="Geraldo J.A."/>
            <person name="Lapp S.A."/>
            <person name="Barnwell J.W."/>
            <person name="Kissinger J.C."/>
            <person name="Galinski M.R."/>
            <person name="Humphrey J.C."/>
        </authorList>
    </citation>
    <scope>NUCLEOTIDE SEQUENCE [LARGE SCALE GENOMIC DNA]</scope>
    <source>
        <strain evidence="5">Hackeri</strain>
    </source>
</reference>
<feature type="region of interest" description="Disordered" evidence="2">
    <location>
        <begin position="953"/>
        <end position="974"/>
    </location>
</feature>
<evidence type="ECO:0000313" key="5">
    <source>
        <dbReference type="Proteomes" id="UP000092716"/>
    </source>
</evidence>
<dbReference type="PANTHER" id="PTHR12112:SF39">
    <property type="entry name" value="EG:152A3.5 PROTEIN (FBGN0003116_PN PROTEIN)"/>
    <property type="match status" value="1"/>
</dbReference>
<feature type="domain" description="DDH" evidence="3">
    <location>
        <begin position="122"/>
        <end position="279"/>
    </location>
</feature>
<dbReference type="Gene3D" id="3.80.10.10">
    <property type="entry name" value="Ribonuclease Inhibitor"/>
    <property type="match status" value="1"/>
</dbReference>